<gene>
    <name evidence="1" type="ORF">MetMK1DRAFT_00026200</name>
</gene>
<dbReference type="AlphaFoldDB" id="H2C7S1"/>
<protein>
    <submittedName>
        <fullName evidence="1">Uncharacterized protein</fullName>
    </submittedName>
</protein>
<proteinExistence type="predicted"/>
<dbReference type="EMBL" id="JH597770">
    <property type="protein sequence ID" value="EHP68197.1"/>
    <property type="molecule type" value="Genomic_DNA"/>
</dbReference>
<keyword evidence="2" id="KW-1185">Reference proteome</keyword>
<name>H2C7S1_9CREN</name>
<sequence>MVEGEVHGYYGLSQPEGTDTMPLPVLAVGELGVAPQILAQVSR</sequence>
<dbReference type="Proteomes" id="UP000003980">
    <property type="component" value="Unassembled WGS sequence"/>
</dbReference>
<evidence type="ECO:0000313" key="1">
    <source>
        <dbReference type="EMBL" id="EHP68197.1"/>
    </source>
</evidence>
<organism evidence="1 2">
    <name type="scientific">Metallosphaera yellowstonensis MK1</name>
    <dbReference type="NCBI Taxonomy" id="671065"/>
    <lineage>
        <taxon>Archaea</taxon>
        <taxon>Thermoproteota</taxon>
        <taxon>Thermoprotei</taxon>
        <taxon>Sulfolobales</taxon>
        <taxon>Sulfolobaceae</taxon>
        <taxon>Metallosphaera</taxon>
    </lineage>
</organism>
<dbReference type="HOGENOM" id="CLU_3227892_0_0_2"/>
<accession>H2C7S1</accession>
<reference evidence="1 2" key="1">
    <citation type="submission" date="2012-01" db="EMBL/GenBank/DDBJ databases">
        <title>Improved High-Quality Draft sequence of Metallosphaera yellowstonensis MK1.</title>
        <authorList>
            <consortium name="US DOE Joint Genome Institute"/>
            <person name="Lucas S."/>
            <person name="Han J."/>
            <person name="Cheng J.-F."/>
            <person name="Goodwin L."/>
            <person name="Pitluck S."/>
            <person name="Peters L."/>
            <person name="Teshima H."/>
            <person name="Detter J.C."/>
            <person name="Han C."/>
            <person name="Tapia R."/>
            <person name="Land M."/>
            <person name="Hauser L."/>
            <person name="Kyrpides N."/>
            <person name="Kozubal M."/>
            <person name="Macur R.E."/>
            <person name="Jay Z."/>
            <person name="Inskeep W."/>
            <person name="Woyke T."/>
        </authorList>
    </citation>
    <scope>NUCLEOTIDE SEQUENCE [LARGE SCALE GENOMIC DNA]</scope>
    <source>
        <strain evidence="1 2">MK1</strain>
    </source>
</reference>
<evidence type="ECO:0000313" key="2">
    <source>
        <dbReference type="Proteomes" id="UP000003980"/>
    </source>
</evidence>